<dbReference type="InterPro" id="IPR024983">
    <property type="entry name" value="CHAT_dom"/>
</dbReference>
<dbReference type="InterPro" id="IPR027417">
    <property type="entry name" value="P-loop_NTPase"/>
</dbReference>
<dbReference type="PANTHER" id="PTHR47691:SF3">
    <property type="entry name" value="HTH-TYPE TRANSCRIPTIONAL REGULATOR RV0890C-RELATED"/>
    <property type="match status" value="1"/>
</dbReference>
<dbReference type="SMART" id="SM00028">
    <property type="entry name" value="TPR"/>
    <property type="match status" value="8"/>
</dbReference>
<feature type="region of interest" description="Disordered" evidence="1">
    <location>
        <begin position="408"/>
        <end position="441"/>
    </location>
</feature>
<dbReference type="SMART" id="SM00382">
    <property type="entry name" value="AAA"/>
    <property type="match status" value="1"/>
</dbReference>
<gene>
    <name evidence="3" type="ORF">GCM10009639_54420</name>
</gene>
<dbReference type="InterPro" id="IPR019734">
    <property type="entry name" value="TPR_rpt"/>
</dbReference>
<dbReference type="InterPro" id="IPR003593">
    <property type="entry name" value="AAA+_ATPase"/>
</dbReference>
<keyword evidence="4" id="KW-1185">Reference proteome</keyword>
<dbReference type="Gene3D" id="3.40.50.300">
    <property type="entry name" value="P-loop containing nucleotide triphosphate hydrolases"/>
    <property type="match status" value="1"/>
</dbReference>
<dbReference type="SUPFAM" id="SSF52540">
    <property type="entry name" value="P-loop containing nucleoside triphosphate hydrolases"/>
    <property type="match status" value="1"/>
</dbReference>
<reference evidence="3 4" key="1">
    <citation type="journal article" date="2019" name="Int. J. Syst. Evol. Microbiol.">
        <title>The Global Catalogue of Microorganisms (GCM) 10K type strain sequencing project: providing services to taxonomists for standard genome sequencing and annotation.</title>
        <authorList>
            <consortium name="The Broad Institute Genomics Platform"/>
            <consortium name="The Broad Institute Genome Sequencing Center for Infectious Disease"/>
            <person name="Wu L."/>
            <person name="Ma J."/>
        </authorList>
    </citation>
    <scope>NUCLEOTIDE SEQUENCE [LARGE SCALE GENOMIC DNA]</scope>
    <source>
        <strain evidence="3 4">JCM 12393</strain>
    </source>
</reference>
<evidence type="ECO:0000313" key="3">
    <source>
        <dbReference type="EMBL" id="GAA1406541.1"/>
    </source>
</evidence>
<accession>A0ABN1YDU8</accession>
<evidence type="ECO:0000256" key="1">
    <source>
        <dbReference type="SAM" id="MobiDB-lite"/>
    </source>
</evidence>
<dbReference type="Pfam" id="PF12770">
    <property type="entry name" value="CHAT"/>
    <property type="match status" value="1"/>
</dbReference>
<feature type="compositionally biased region" description="Low complexity" evidence="1">
    <location>
        <begin position="416"/>
        <end position="440"/>
    </location>
</feature>
<feature type="domain" description="AAA+ ATPase" evidence="2">
    <location>
        <begin position="470"/>
        <end position="647"/>
    </location>
</feature>
<evidence type="ECO:0000313" key="4">
    <source>
        <dbReference type="Proteomes" id="UP001499863"/>
    </source>
</evidence>
<dbReference type="EMBL" id="BAAAKJ010000313">
    <property type="protein sequence ID" value="GAA1406541.1"/>
    <property type="molecule type" value="Genomic_DNA"/>
</dbReference>
<organism evidence="3 4">
    <name type="scientific">Kitasatospora putterlickiae</name>
    <dbReference type="NCBI Taxonomy" id="221725"/>
    <lineage>
        <taxon>Bacteria</taxon>
        <taxon>Bacillati</taxon>
        <taxon>Actinomycetota</taxon>
        <taxon>Actinomycetes</taxon>
        <taxon>Kitasatosporales</taxon>
        <taxon>Streptomycetaceae</taxon>
        <taxon>Kitasatospora</taxon>
    </lineage>
</organism>
<evidence type="ECO:0000259" key="2">
    <source>
        <dbReference type="SMART" id="SM00382"/>
    </source>
</evidence>
<dbReference type="Proteomes" id="UP001499863">
    <property type="component" value="Unassembled WGS sequence"/>
</dbReference>
<dbReference type="PANTHER" id="PTHR47691">
    <property type="entry name" value="REGULATOR-RELATED"/>
    <property type="match status" value="1"/>
</dbReference>
<dbReference type="InterPro" id="IPR011990">
    <property type="entry name" value="TPR-like_helical_dom_sf"/>
</dbReference>
<comment type="caution">
    <text evidence="3">The sequence shown here is derived from an EMBL/GenBank/DDBJ whole genome shotgun (WGS) entry which is preliminary data.</text>
</comment>
<name>A0ABN1YDU8_9ACTN</name>
<sequence length="1316" mass="141160">MATPLPCAPQRNGRPAAPLSLGAIVVERLVLDLHADGRMSVTEWPPGAGVPAPSVDAGWLRRPLDDSALENLRWYLEDYLRTPFGAYGERGPHLARQLPGWGARLLSALLGDGPGRTAYLRARARARVRGAALELVLRSDSAPLLALPWELMTDPGHPVPPVLDDVLVTRCPSAADPFDAVTEAGGSRLRVLLVVTPPDGAGARTTALPLLRRLGPGRDAVELQVLRPPTLAGLGETLREARERGRPFQIVHFDGPGALPERSAPGHDLHGGLLFERPDGGAEPVPVQRVARLLAAAGVPLVVLSTGRSANPAGEPEAAAALRLLEEGAAAVLALPYGLSGEAAAGFLATVYERLRLGDRIASAVAAGRRRLAEQDQRVSPKGPLPLADWTVPALYRRSELAFPGLRDERTERAVRQPVRQPVRSDGPPAPAADSPAARGGLDGLEGLAPVGEFVGRDGLLLDLDAAARLHRVVVLHGPAGVGKTELAKAFGRWWRDTGAVDGPESVVLHSFAPGPASFALAGVVDRIGHRLFDAEEFDPLTPAGRRKAVEEALDAGEVLLIWDGVESPRTGHGPAGATPAPSEEERAELLAFLDRVTGRGRGAVVLTSRTPEDWLGPGPLRIEVPGLAPDEAVAYADRLLATDPDTVRKRGLRVFGQLLEWPDGHPLTLRLVLSSLDAHEPWHTLDTLARSAAGAEPRTADAAFTAAAAHTLALLPAADRRALAAVTLFHGTVDATVLALLSRQPLAPERFRERGTEDWRRLLERAAGLGLLTAVNGTAYRIHPAIAAVLTDRWRAEEPEFTKRHAAAVRALLGAQVDFCLLLSRELLGGSAEFALTALDLQRRTIGALLDRAVEDGHWPQARALVRPLHAYWSAHGLETEARGWTERVRTAVEGPEGAPPGADTPAGALWLSVVGAEARRLLRAGRTEEAERALREIHHAVDQREPDADQLDDLADGYQQLGRIAVDRGGFAEAERWYLHGLALLERLGDAHGVAIGHHQLAVIAHRLDRPDDAERRTRTALDAFERLGESQRAAVCRHQLGVLAQEQGGFEEAYLWFGRALASADRSADLPFATDLRHRLAAVAAELGRLAAAEKWCEEALALAEESGSLPDTARGYHRLGVLATAQERFEQAESWHLKALGIRQDLGDRHGTAASQHQLGVVAAGLGDLAGAEAWYARALALREELGDQAGVSVGHHQLGLAAQNGGRPADAEARYRKALDVSHRIGDTPGLARTFGQFGLFAAEQGRPREAMEWLVRSITCFEEFPHPMTWPSVVKLGLLARDLGPRAVERAWRSVTGRRLPDAVRDHVGG</sequence>
<dbReference type="Gene3D" id="1.25.40.10">
    <property type="entry name" value="Tetratricopeptide repeat domain"/>
    <property type="match status" value="2"/>
</dbReference>
<dbReference type="Pfam" id="PF13374">
    <property type="entry name" value="TPR_10"/>
    <property type="match status" value="1"/>
</dbReference>
<proteinExistence type="predicted"/>
<protein>
    <recommendedName>
        <fullName evidence="2">AAA+ ATPase domain-containing protein</fullName>
    </recommendedName>
</protein>
<dbReference type="SUPFAM" id="SSF48452">
    <property type="entry name" value="TPR-like"/>
    <property type="match status" value="2"/>
</dbReference>
<dbReference type="Pfam" id="PF13424">
    <property type="entry name" value="TPR_12"/>
    <property type="match status" value="3"/>
</dbReference>